<keyword evidence="4" id="KW-1185">Reference proteome</keyword>
<evidence type="ECO:0000256" key="1">
    <source>
        <dbReference type="ARBA" id="ARBA00025771"/>
    </source>
</evidence>
<accession>A0A9W8HVJ5</accession>
<organism evidence="3 4">
    <name type="scientific">Coemansia guatemalensis</name>
    <dbReference type="NCBI Taxonomy" id="2761395"/>
    <lineage>
        <taxon>Eukaryota</taxon>
        <taxon>Fungi</taxon>
        <taxon>Fungi incertae sedis</taxon>
        <taxon>Zoopagomycota</taxon>
        <taxon>Kickxellomycotina</taxon>
        <taxon>Kickxellomycetes</taxon>
        <taxon>Kickxellales</taxon>
        <taxon>Kickxellaceae</taxon>
        <taxon>Coemansia</taxon>
    </lineage>
</organism>
<reference evidence="3" key="1">
    <citation type="submission" date="2022-07" db="EMBL/GenBank/DDBJ databases">
        <title>Phylogenomic reconstructions and comparative analyses of Kickxellomycotina fungi.</title>
        <authorList>
            <person name="Reynolds N.K."/>
            <person name="Stajich J.E."/>
            <person name="Barry K."/>
            <person name="Grigoriev I.V."/>
            <person name="Crous P."/>
            <person name="Smith M.E."/>
        </authorList>
    </citation>
    <scope>NUCLEOTIDE SEQUENCE</scope>
    <source>
        <strain evidence="3">NRRL 1565</strain>
    </source>
</reference>
<dbReference type="GO" id="GO:0003723">
    <property type="term" value="F:RNA binding"/>
    <property type="evidence" value="ECO:0007669"/>
    <property type="project" value="InterPro"/>
</dbReference>
<protein>
    <submittedName>
        <fullName evidence="3">COP9 signalosome (CSN) subunit</fullName>
    </submittedName>
</protein>
<evidence type="ECO:0000259" key="2">
    <source>
        <dbReference type="PROSITE" id="PS50250"/>
    </source>
</evidence>
<gene>
    <name evidence="3" type="primary">CSN12</name>
    <name evidence="3" type="ORF">H4R20_002441</name>
</gene>
<dbReference type="InterPro" id="IPR036388">
    <property type="entry name" value="WH-like_DNA-bd_sf"/>
</dbReference>
<dbReference type="Gene3D" id="1.10.10.10">
    <property type="entry name" value="Winged helix-like DNA-binding domain superfamily/Winged helix DNA-binding domain"/>
    <property type="match status" value="1"/>
</dbReference>
<dbReference type="GO" id="GO:0016973">
    <property type="term" value="P:poly(A)+ mRNA export from nucleus"/>
    <property type="evidence" value="ECO:0007669"/>
    <property type="project" value="TreeGrafter"/>
</dbReference>
<evidence type="ECO:0000313" key="3">
    <source>
        <dbReference type="EMBL" id="KAJ2804601.1"/>
    </source>
</evidence>
<comment type="caution">
    <text evidence="3">The sequence shown here is derived from an EMBL/GenBank/DDBJ whole genome shotgun (WGS) entry which is preliminary data.</text>
</comment>
<evidence type="ECO:0000313" key="4">
    <source>
        <dbReference type="Proteomes" id="UP001140094"/>
    </source>
</evidence>
<dbReference type="OrthoDB" id="10252687at2759"/>
<dbReference type="GO" id="GO:0006368">
    <property type="term" value="P:transcription elongation by RNA polymerase II"/>
    <property type="evidence" value="ECO:0007669"/>
    <property type="project" value="TreeGrafter"/>
</dbReference>
<name>A0A9W8HVJ5_9FUNG</name>
<dbReference type="PANTHER" id="PTHR12732">
    <property type="entry name" value="UNCHARACTERIZED PROTEASOME COMPONENT REGION PCI-CONTAINING"/>
    <property type="match status" value="1"/>
</dbReference>
<dbReference type="SMART" id="SM00753">
    <property type="entry name" value="PAM"/>
    <property type="match status" value="1"/>
</dbReference>
<dbReference type="GO" id="GO:0003690">
    <property type="term" value="F:double-stranded DNA binding"/>
    <property type="evidence" value="ECO:0007669"/>
    <property type="project" value="InterPro"/>
</dbReference>
<dbReference type="Pfam" id="PF01399">
    <property type="entry name" value="PCI"/>
    <property type="match status" value="1"/>
</dbReference>
<comment type="similarity">
    <text evidence="1">Belongs to the CSN12 family.</text>
</comment>
<feature type="domain" description="PCI" evidence="2">
    <location>
        <begin position="214"/>
        <end position="398"/>
    </location>
</feature>
<dbReference type="GO" id="GO:0000973">
    <property type="term" value="P:post-transcriptional tethering of RNA polymerase II gene DNA at nuclear periphery"/>
    <property type="evidence" value="ECO:0007669"/>
    <property type="project" value="TreeGrafter"/>
</dbReference>
<sequence>MPSSTRLNKARYKFKALNNTKNGEELADVIRLDSLYTERVLSSVLKEDGNWDAVNEQEARGVWDEVAIAHFQAAAAYQQRNFTEAYKYQLASYNAFLRLFRDMSRWGIQALFSLCKDLWDVAKRADKQQPTNGGVQSSKMEEATRAINQGFSLCMTDREPQLELSRKWGTYHMANILFALYQQLGAHNLCTSMISAIKASELPELSCFPMSDQVTFCYYRGVLAFRKENYKSAKEDLLFALKHCHRDSYNNKTRILIYLTPILLTEGSMPASRLMRRYPSIKAVYGEISKAVKSGNVRRFDKLLKDREQQYVVMGTFLALERSRRVAMRQLLRKIYLIDGGNSRVPIQRLCDGFVAAGLERPETAEMEAILADMIFNGYIKGYLAHDHGIVVLSKQQPFPPLGSQT</sequence>
<dbReference type="Proteomes" id="UP001140094">
    <property type="component" value="Unassembled WGS sequence"/>
</dbReference>
<dbReference type="PANTHER" id="PTHR12732:SF0">
    <property type="entry name" value="PCI DOMAIN-CONTAINING PROTEIN 2"/>
    <property type="match status" value="1"/>
</dbReference>
<dbReference type="InterPro" id="IPR000717">
    <property type="entry name" value="PCI_dom"/>
</dbReference>
<dbReference type="PROSITE" id="PS50250">
    <property type="entry name" value="PCI"/>
    <property type="match status" value="1"/>
</dbReference>
<dbReference type="EMBL" id="JANBUO010000383">
    <property type="protein sequence ID" value="KAJ2804601.1"/>
    <property type="molecule type" value="Genomic_DNA"/>
</dbReference>
<dbReference type="GO" id="GO:0070390">
    <property type="term" value="C:transcription export complex 2"/>
    <property type="evidence" value="ECO:0007669"/>
    <property type="project" value="TreeGrafter"/>
</dbReference>
<dbReference type="AlphaFoldDB" id="A0A9W8HVJ5"/>
<proteinExistence type="inferred from homology"/>
<dbReference type="InterPro" id="IPR045114">
    <property type="entry name" value="Csn12-like"/>
</dbReference>